<feature type="transmembrane region" description="Helical" evidence="6">
    <location>
        <begin position="376"/>
        <end position="401"/>
    </location>
</feature>
<comment type="caution">
    <text evidence="7">The sequence shown here is derived from an EMBL/GenBank/DDBJ whole genome shotgun (WGS) entry which is preliminary data.</text>
</comment>
<gene>
    <name evidence="7" type="ORF">CAC42_8034</name>
</gene>
<dbReference type="Proteomes" id="UP000243797">
    <property type="component" value="Unassembled WGS sequence"/>
</dbReference>
<proteinExistence type="predicted"/>
<accession>A0A2K1QR33</accession>
<dbReference type="PANTHER" id="PTHR23502">
    <property type="entry name" value="MAJOR FACILITATOR SUPERFAMILY"/>
    <property type="match status" value="1"/>
</dbReference>
<evidence type="ECO:0000313" key="8">
    <source>
        <dbReference type="Proteomes" id="UP000243797"/>
    </source>
</evidence>
<sequence>MFNFSGTGMEELGDPKWPPGTVKLQAFLKNDTGADDTEIILQPRPTDNPNDPLNWPSWQKTVNYSLACFYAMMVFAFVNATSPTWGPLADELGFSDVTLTNTYAIGCATLAIGAPMLIPFALKFGSRPVYVVSSVLQCAISIWAARTQNAADWWGVNATQCWLGALSEVLVQITIADVFFVHQRGTMNSIYIWVSNVGQNLAIVAAGFVTLNMGWRWVWWFFAIFFGIQFIMFFFGFEETKFLQFQTLHGRSSSISSSDRPTDEKTGSSSSPSPPTTSSGLDAQEMDAAAIRKLSTIHISPSIPRNTPLQRLKLLTPSPGPWSHFLRHSYQPFLILVTIPGVLFAALCYGILTAWSTVMTTAVSTYMLDAPYSFDAAQIGLMSLAPFIGSTLGSIIVGPVSDAVALRLAKRNNGVYEPEMRFWVFLPFIPFQLAGAWWFAYALDGGSSWAQVAVAYGICNFGSAPIQSLALTYVLDAYNEIVGDALTAITFLRNLFSTIFVFAMPAWIAKVGIPNVFNTIGAIGLLILSFAIVFVWRGKYLRWRTGKVYRYYAERQFEARKFG</sequence>
<dbReference type="Gene3D" id="1.20.1250.20">
    <property type="entry name" value="MFS general substrate transporter like domains"/>
    <property type="match status" value="1"/>
</dbReference>
<dbReference type="GO" id="GO:0022857">
    <property type="term" value="F:transmembrane transporter activity"/>
    <property type="evidence" value="ECO:0007669"/>
    <property type="project" value="InterPro"/>
</dbReference>
<feature type="transmembrane region" description="Helical" evidence="6">
    <location>
        <begin position="162"/>
        <end position="181"/>
    </location>
</feature>
<keyword evidence="3 6" id="KW-1133">Transmembrane helix</keyword>
<feature type="transmembrane region" description="Helical" evidence="6">
    <location>
        <begin position="422"/>
        <end position="441"/>
    </location>
</feature>
<protein>
    <recommendedName>
        <fullName evidence="9">Major facilitator superfamily (MFS) profile domain-containing protein</fullName>
    </recommendedName>
</protein>
<comment type="subcellular location">
    <subcellularLocation>
        <location evidence="1">Membrane</location>
        <topology evidence="1">Multi-pass membrane protein</topology>
    </subcellularLocation>
</comment>
<feature type="transmembrane region" description="Helical" evidence="6">
    <location>
        <begin position="486"/>
        <end position="509"/>
    </location>
</feature>
<dbReference type="SUPFAM" id="SSF103473">
    <property type="entry name" value="MFS general substrate transporter"/>
    <property type="match status" value="1"/>
</dbReference>
<reference evidence="7 8" key="1">
    <citation type="submission" date="2017-06" db="EMBL/GenBank/DDBJ databases">
        <title>Draft genome sequence of a variant of Elsinoe murrayae.</title>
        <authorList>
            <person name="Cheng Q."/>
        </authorList>
    </citation>
    <scope>NUCLEOTIDE SEQUENCE [LARGE SCALE GENOMIC DNA]</scope>
    <source>
        <strain evidence="7 8">CQ-2017a</strain>
    </source>
</reference>
<dbReference type="GO" id="GO:0005886">
    <property type="term" value="C:plasma membrane"/>
    <property type="evidence" value="ECO:0007669"/>
    <property type="project" value="TreeGrafter"/>
</dbReference>
<evidence type="ECO:0000256" key="3">
    <source>
        <dbReference type="ARBA" id="ARBA00022989"/>
    </source>
</evidence>
<feature type="transmembrane region" description="Helical" evidence="6">
    <location>
        <begin position="190"/>
        <end position="211"/>
    </location>
</feature>
<feature type="compositionally biased region" description="Low complexity" evidence="5">
    <location>
        <begin position="267"/>
        <end position="280"/>
    </location>
</feature>
<name>A0A2K1QR33_9PEZI</name>
<feature type="transmembrane region" description="Helical" evidence="6">
    <location>
        <begin position="102"/>
        <end position="122"/>
    </location>
</feature>
<feature type="transmembrane region" description="Helical" evidence="6">
    <location>
        <begin position="62"/>
        <end position="82"/>
    </location>
</feature>
<evidence type="ECO:0000256" key="4">
    <source>
        <dbReference type="ARBA" id="ARBA00023136"/>
    </source>
</evidence>
<keyword evidence="8" id="KW-1185">Reference proteome</keyword>
<dbReference type="AlphaFoldDB" id="A0A2K1QR33"/>
<keyword evidence="2 6" id="KW-0812">Transmembrane</keyword>
<dbReference type="InParanoid" id="A0A2K1QR33"/>
<evidence type="ECO:0008006" key="9">
    <source>
        <dbReference type="Google" id="ProtNLM"/>
    </source>
</evidence>
<evidence type="ECO:0000256" key="1">
    <source>
        <dbReference type="ARBA" id="ARBA00004141"/>
    </source>
</evidence>
<evidence type="ECO:0000313" key="7">
    <source>
        <dbReference type="EMBL" id="PNS17491.1"/>
    </source>
</evidence>
<organism evidence="7 8">
    <name type="scientific">Sphaceloma murrayae</name>
    <dbReference type="NCBI Taxonomy" id="2082308"/>
    <lineage>
        <taxon>Eukaryota</taxon>
        <taxon>Fungi</taxon>
        <taxon>Dikarya</taxon>
        <taxon>Ascomycota</taxon>
        <taxon>Pezizomycotina</taxon>
        <taxon>Dothideomycetes</taxon>
        <taxon>Dothideomycetidae</taxon>
        <taxon>Myriangiales</taxon>
        <taxon>Elsinoaceae</taxon>
        <taxon>Sphaceloma</taxon>
    </lineage>
</organism>
<feature type="transmembrane region" description="Helical" evidence="6">
    <location>
        <begin position="453"/>
        <end position="474"/>
    </location>
</feature>
<evidence type="ECO:0000256" key="2">
    <source>
        <dbReference type="ARBA" id="ARBA00022692"/>
    </source>
</evidence>
<dbReference type="InterPro" id="IPR011701">
    <property type="entry name" value="MFS"/>
</dbReference>
<feature type="transmembrane region" description="Helical" evidence="6">
    <location>
        <begin position="217"/>
        <end position="237"/>
    </location>
</feature>
<dbReference type="EMBL" id="NKHZ01000050">
    <property type="protein sequence ID" value="PNS17491.1"/>
    <property type="molecule type" value="Genomic_DNA"/>
</dbReference>
<dbReference type="PANTHER" id="PTHR23502:SF50">
    <property type="entry name" value="TRANSPORTER, PUTATIVE (AFU_ORTHOLOGUE AFUA_5G00430)-RELATED"/>
    <property type="match status" value="1"/>
</dbReference>
<feature type="transmembrane region" description="Helical" evidence="6">
    <location>
        <begin position="129"/>
        <end position="146"/>
    </location>
</feature>
<dbReference type="InterPro" id="IPR036259">
    <property type="entry name" value="MFS_trans_sf"/>
</dbReference>
<dbReference type="STRING" id="2082308.A0A2K1QR33"/>
<evidence type="ECO:0000256" key="6">
    <source>
        <dbReference type="SAM" id="Phobius"/>
    </source>
</evidence>
<keyword evidence="4 6" id="KW-0472">Membrane</keyword>
<feature type="transmembrane region" description="Helical" evidence="6">
    <location>
        <begin position="515"/>
        <end position="536"/>
    </location>
</feature>
<feature type="region of interest" description="Disordered" evidence="5">
    <location>
        <begin position="252"/>
        <end position="280"/>
    </location>
</feature>
<dbReference type="OrthoDB" id="5215911at2759"/>
<feature type="transmembrane region" description="Helical" evidence="6">
    <location>
        <begin position="333"/>
        <end position="356"/>
    </location>
</feature>
<dbReference type="Pfam" id="PF07690">
    <property type="entry name" value="MFS_1"/>
    <property type="match status" value="1"/>
</dbReference>
<evidence type="ECO:0000256" key="5">
    <source>
        <dbReference type="SAM" id="MobiDB-lite"/>
    </source>
</evidence>